<evidence type="ECO:0000313" key="2">
    <source>
        <dbReference type="EMBL" id="REG54124.1"/>
    </source>
</evidence>
<dbReference type="InterPro" id="IPR021236">
    <property type="entry name" value="Uncharacterised_YfdX"/>
</dbReference>
<gene>
    <name evidence="2" type="ORF">ATH84_100591</name>
</gene>
<sequence length="319" mass="33859">MKLRNLYAGTALALLIVSAGPSWSQDTAQAEAEAQAVNREQVQESVTAETDSQFADKRTALIQEAVDALDETNAAIAAIEKGDTDAAIAALALATGKLETVVAREPDLALAPVSVNHFTYDVLGSVEAVRGLGKQIADLVDDGKFQEARPLLSEFASEVVIRTTSLPLATYPDAILAATALLDEGKTDEAMTVLNAALSTQVVTETVIALPPLRAVAMIEKAKALLNDDGKAADDKAATEANDKAATEGADLTAADYVAAARQEIEIAEALGYGRESDFEDLHEALNELDRQIKAQEDTGGIFETIATRFEELRTRIFN</sequence>
<dbReference type="RefSeq" id="WP_084196850.1">
    <property type="nucleotide sequence ID" value="NZ_CP035284.1"/>
</dbReference>
<dbReference type="EMBL" id="QUMX01000005">
    <property type="protein sequence ID" value="REG54124.1"/>
    <property type="molecule type" value="Genomic_DNA"/>
</dbReference>
<dbReference type="Proteomes" id="UP000256794">
    <property type="component" value="Unassembled WGS sequence"/>
</dbReference>
<accession>A0AAQ0HJ65</accession>
<protein>
    <submittedName>
        <fullName evidence="2">YfdX protein</fullName>
    </submittedName>
</protein>
<proteinExistence type="predicted"/>
<organism evidence="2 3">
    <name type="scientific">Paracoccus versutus</name>
    <name type="common">Thiobacillus versutus</name>
    <dbReference type="NCBI Taxonomy" id="34007"/>
    <lineage>
        <taxon>Bacteria</taxon>
        <taxon>Pseudomonadati</taxon>
        <taxon>Pseudomonadota</taxon>
        <taxon>Alphaproteobacteria</taxon>
        <taxon>Rhodobacterales</taxon>
        <taxon>Paracoccaceae</taxon>
        <taxon>Paracoccus</taxon>
    </lineage>
</organism>
<evidence type="ECO:0000313" key="3">
    <source>
        <dbReference type="Proteomes" id="UP000256794"/>
    </source>
</evidence>
<name>A0AAQ0HJ65_PARVE</name>
<feature type="chain" id="PRO_5042823727" evidence="1">
    <location>
        <begin position="25"/>
        <end position="319"/>
    </location>
</feature>
<feature type="signal peptide" evidence="1">
    <location>
        <begin position="1"/>
        <end position="24"/>
    </location>
</feature>
<keyword evidence="1" id="KW-0732">Signal</keyword>
<dbReference type="Pfam" id="PF10938">
    <property type="entry name" value="YfdX"/>
    <property type="match status" value="1"/>
</dbReference>
<dbReference type="AlphaFoldDB" id="A0AAQ0HJ65"/>
<reference evidence="2 3" key="1">
    <citation type="submission" date="2018-08" db="EMBL/GenBank/DDBJ databases">
        <title>Genomic Encyclopedia of Archaeal and Bacterial Type Strains, Phase II (KMG-II): from individual species to whole genera.</title>
        <authorList>
            <person name="Goeker M."/>
        </authorList>
    </citation>
    <scope>NUCLEOTIDE SEQUENCE [LARGE SCALE GENOMIC DNA]</scope>
    <source>
        <strain evidence="2 3">DSM 582</strain>
    </source>
</reference>
<comment type="caution">
    <text evidence="2">The sequence shown here is derived from an EMBL/GenBank/DDBJ whole genome shotgun (WGS) entry which is preliminary data.</text>
</comment>
<keyword evidence="3" id="KW-1185">Reference proteome</keyword>
<evidence type="ECO:0000256" key="1">
    <source>
        <dbReference type="SAM" id="SignalP"/>
    </source>
</evidence>